<dbReference type="Pfam" id="PF08327">
    <property type="entry name" value="AHSA1"/>
    <property type="match status" value="1"/>
</dbReference>
<evidence type="ECO:0000313" key="4">
    <source>
        <dbReference type="Proteomes" id="UP001498238"/>
    </source>
</evidence>
<dbReference type="EMBL" id="BAAAAF010000001">
    <property type="protein sequence ID" value="GAA0034218.1"/>
    <property type="molecule type" value="Genomic_DNA"/>
</dbReference>
<organism evidence="3 4">
    <name type="scientific">Brevibacterium metallidurans</name>
    <dbReference type="NCBI Taxonomy" id="1482676"/>
    <lineage>
        <taxon>Bacteria</taxon>
        <taxon>Bacillati</taxon>
        <taxon>Actinomycetota</taxon>
        <taxon>Actinomycetes</taxon>
        <taxon>Micrococcales</taxon>
        <taxon>Brevibacteriaceae</taxon>
        <taxon>Brevibacterium</taxon>
    </lineage>
</organism>
<evidence type="ECO:0000259" key="2">
    <source>
        <dbReference type="Pfam" id="PF08327"/>
    </source>
</evidence>
<name>A0ABN0SIN8_9MICO</name>
<comment type="caution">
    <text evidence="3">The sequence shown here is derived from an EMBL/GenBank/DDBJ whole genome shotgun (WGS) entry which is preliminary data.</text>
</comment>
<keyword evidence="4" id="KW-1185">Reference proteome</keyword>
<protein>
    <submittedName>
        <fullName evidence="3">SRPBCC family protein</fullName>
    </submittedName>
</protein>
<dbReference type="Gene3D" id="3.30.530.20">
    <property type="match status" value="1"/>
</dbReference>
<dbReference type="Proteomes" id="UP001498238">
    <property type="component" value="Unassembled WGS sequence"/>
</dbReference>
<dbReference type="RefSeq" id="WP_339391222.1">
    <property type="nucleotide sequence ID" value="NZ_BAAAAF010000001.1"/>
</dbReference>
<accession>A0ABN0SIN8</accession>
<comment type="similarity">
    <text evidence="1">Belongs to the AHA1 family.</text>
</comment>
<dbReference type="InterPro" id="IPR023393">
    <property type="entry name" value="START-like_dom_sf"/>
</dbReference>
<evidence type="ECO:0000256" key="1">
    <source>
        <dbReference type="ARBA" id="ARBA00006817"/>
    </source>
</evidence>
<gene>
    <name evidence="3" type="ORF">NCCP602_01790</name>
</gene>
<evidence type="ECO:0000313" key="3">
    <source>
        <dbReference type="EMBL" id="GAA0034218.1"/>
    </source>
</evidence>
<dbReference type="SUPFAM" id="SSF55961">
    <property type="entry name" value="Bet v1-like"/>
    <property type="match status" value="1"/>
</dbReference>
<sequence>MTLSPDFDLGPDRNLDTGIDPDRDLLIERVIRAPKEAIWSAWTEPAQLVQWWIPAPLVLRVDALDLRPGGAFVTRMSEDGQTFTPHVDAVFLRIEENERLVFTNAVDSSWHPALPAPVAMTTEIILGDGESGTDYRAVVRHASPEQRAMHEELGFFEGWGTVTEALARLVER</sequence>
<proteinExistence type="inferred from homology"/>
<feature type="domain" description="Activator of Hsp90 ATPase homologue 1/2-like C-terminal" evidence="2">
    <location>
        <begin position="32"/>
        <end position="171"/>
    </location>
</feature>
<dbReference type="InterPro" id="IPR013538">
    <property type="entry name" value="ASHA1/2-like_C"/>
</dbReference>
<reference evidence="3 4" key="1">
    <citation type="submission" date="2024-01" db="EMBL/GenBank/DDBJ databases">
        <title>Characterization of antibiotic resistant novel bacterial strains and their environmental applications.</title>
        <authorList>
            <person name="Manzoor S."/>
            <person name="Abbas S."/>
            <person name="Arshad M."/>
            <person name="Ahmed I."/>
        </authorList>
    </citation>
    <scope>NUCLEOTIDE SEQUENCE [LARGE SCALE GENOMIC DNA]</scope>
    <source>
        <strain evidence="3 4">NCCP-602</strain>
    </source>
</reference>